<name>A0ABV6DEJ8_9BACL</name>
<dbReference type="RefSeq" id="WP_377467815.1">
    <property type="nucleotide sequence ID" value="NZ_JBHLWN010000008.1"/>
</dbReference>
<comment type="caution">
    <text evidence="1">The sequence shown here is derived from an EMBL/GenBank/DDBJ whole genome shotgun (WGS) entry which is preliminary data.</text>
</comment>
<protein>
    <submittedName>
        <fullName evidence="1">Uncharacterized protein</fullName>
    </submittedName>
</protein>
<dbReference type="EMBL" id="JBHLWN010000008">
    <property type="protein sequence ID" value="MFC0211077.1"/>
    <property type="molecule type" value="Genomic_DNA"/>
</dbReference>
<sequence>MNTPSIHITNDCIKEAICEQIRQIPSPQEECIRSSWQKVSQILTHPSKVQ</sequence>
<organism evidence="1 2">
    <name type="scientific">Paenibacillus chartarius</name>
    <dbReference type="NCBI Taxonomy" id="747481"/>
    <lineage>
        <taxon>Bacteria</taxon>
        <taxon>Bacillati</taxon>
        <taxon>Bacillota</taxon>
        <taxon>Bacilli</taxon>
        <taxon>Bacillales</taxon>
        <taxon>Paenibacillaceae</taxon>
        <taxon>Paenibacillus</taxon>
    </lineage>
</organism>
<evidence type="ECO:0000313" key="1">
    <source>
        <dbReference type="EMBL" id="MFC0211077.1"/>
    </source>
</evidence>
<evidence type="ECO:0000313" key="2">
    <source>
        <dbReference type="Proteomes" id="UP001589776"/>
    </source>
</evidence>
<proteinExistence type="predicted"/>
<reference evidence="1 2" key="1">
    <citation type="submission" date="2024-09" db="EMBL/GenBank/DDBJ databases">
        <authorList>
            <person name="Sun Q."/>
            <person name="Mori K."/>
        </authorList>
    </citation>
    <scope>NUCLEOTIDE SEQUENCE [LARGE SCALE GENOMIC DNA]</scope>
    <source>
        <strain evidence="1 2">CCM 7759</strain>
    </source>
</reference>
<accession>A0ABV6DEJ8</accession>
<dbReference type="Proteomes" id="UP001589776">
    <property type="component" value="Unassembled WGS sequence"/>
</dbReference>
<keyword evidence="2" id="KW-1185">Reference proteome</keyword>
<gene>
    <name evidence="1" type="ORF">ACFFK0_01220</name>
</gene>